<evidence type="ECO:0000256" key="10">
    <source>
        <dbReference type="ARBA" id="ARBA00023004"/>
    </source>
</evidence>
<keyword evidence="10" id="KW-0408">Iron</keyword>
<evidence type="ECO:0000256" key="13">
    <source>
        <dbReference type="ARBA" id="ARBA00047604"/>
    </source>
</evidence>
<name>A0A2T8I4U3_9POAL</name>
<dbReference type="GO" id="GO:0019432">
    <property type="term" value="P:triglyceride biosynthetic process"/>
    <property type="evidence" value="ECO:0007669"/>
    <property type="project" value="UniProtKB-UniPathway"/>
</dbReference>
<comment type="pathway">
    <text evidence="4">Lipid metabolism.</text>
</comment>
<dbReference type="InterPro" id="IPR026992">
    <property type="entry name" value="DIOX_N"/>
</dbReference>
<evidence type="ECO:0000256" key="6">
    <source>
        <dbReference type="ARBA" id="ARBA00022679"/>
    </source>
</evidence>
<dbReference type="GO" id="GO:0047196">
    <property type="term" value="F:long-chain-alcohol O-fatty-acyltransferase activity"/>
    <property type="evidence" value="ECO:0007669"/>
    <property type="project" value="UniProtKB-EC"/>
</dbReference>
<gene>
    <name evidence="17" type="ORF">PAHAL_9G459300</name>
</gene>
<evidence type="ECO:0000256" key="9">
    <source>
        <dbReference type="ARBA" id="ARBA00023002"/>
    </source>
</evidence>
<dbReference type="GO" id="GO:0046872">
    <property type="term" value="F:metal ion binding"/>
    <property type="evidence" value="ECO:0007669"/>
    <property type="project" value="UniProtKB-KW"/>
</dbReference>
<dbReference type="EMBL" id="CM008054">
    <property type="protein sequence ID" value="PVH32680.1"/>
    <property type="molecule type" value="Genomic_DNA"/>
</dbReference>
<keyword evidence="9" id="KW-0560">Oxidoreductase</keyword>
<feature type="compositionally biased region" description="Low complexity" evidence="15">
    <location>
        <begin position="1"/>
        <end position="10"/>
    </location>
</feature>
<evidence type="ECO:0000256" key="14">
    <source>
        <dbReference type="ARBA" id="ARBA00048109"/>
    </source>
</evidence>
<dbReference type="GO" id="GO:0004144">
    <property type="term" value="F:diacylglycerol O-acyltransferase activity"/>
    <property type="evidence" value="ECO:0007669"/>
    <property type="project" value="UniProtKB-EC"/>
</dbReference>
<dbReference type="Pfam" id="PF06974">
    <property type="entry name" value="WS_DGAT_C"/>
    <property type="match status" value="1"/>
</dbReference>
<dbReference type="PANTHER" id="PTHR31650:SF42">
    <property type="entry name" value="OS01G0770100 PROTEIN"/>
    <property type="match status" value="1"/>
</dbReference>
<sequence>MGAHGAAGPLALPPPPLSIDTRGRDGAIGEPDDDGGEPLSPTARMFHDFYIVAVVGLGTPIDFHPARAGLEVTLVRHPRFSSIRVMDGPEPRWVRTVVNLDDHIIVPDLDRAAVSADPDRALEDYVASLSTLPMDQSRPLWELHVLDFPTSEAASAVAFRIHHALGDGASLVSLLLACTRSAADPKAPPAMPSSAPGARRRARPVYGAPPRPAWSAGVLALAAWALSWALLAWHTAVDVARFVAMALQLVRDPPTLFTGVKGVESRRKRFVMRTLSLDDVKLVKHALGCTVNDVLVGVTSAALSRYHFRKLGNDNDTNRSTCFRSVLFVNLRPTSGIQQLAKMMESGNKHNDLKWGNRLGYIVLPFEIVKHDDPLDYVRNAKKTVDRKKHSFEAIATHVIAETVTKLFGIEVSTGLFHRMISGTTVLFSNMIGPAEPIEFYGHPVAYIAPSNFGHPSALTIHWQSYMDTIKIILAVDDAQFLDSHDLLNDFAESLEMIRKATSRAQVLKGGGGAAAGAPEGIPMAEARVAGSLPVANVQVLAEAWNGGVDDQQQVPERYLSKDPSSEEVVAGDDGARAIPVIDLRKLQDPQSSSEECAKLASACLNWGFFQLVNHGLPEEVTGSLMNDVVEFFKQPLEDKKECAQQADSLEGYGQAFVVSDDQKLDWADMLYLQVHPTESRDLRFWPTRPASFRHSVDVYSSEARQLSYRLLEFMARGVGAEPASLRATFEGQTQGMRVNYYPPCRQQADRVLGLAAHTDAGGLTLLQQQNHDVQGLQVKKDGRWFAVKALEGAFIVNVGDVLEILSNGKFASVEHRAVTHPTKKRISVALFHYPCQDMVVGPLPEFMEGDEVRYGSTNYQDFLKQYFTEKLDGRKHLERLKLEQ</sequence>
<dbReference type="InterPro" id="IPR005123">
    <property type="entry name" value="Oxoglu/Fe-dep_dioxygenase_dom"/>
</dbReference>
<keyword evidence="11" id="KW-0012">Acyltransferase</keyword>
<dbReference type="Gramene" id="PVH32680">
    <property type="protein sequence ID" value="PVH32680"/>
    <property type="gene ID" value="PAHAL_9G459300"/>
</dbReference>
<proteinExistence type="inferred from homology"/>
<evidence type="ECO:0000256" key="3">
    <source>
        <dbReference type="ARBA" id="ARBA00004771"/>
    </source>
</evidence>
<dbReference type="InterPro" id="IPR009721">
    <property type="entry name" value="O-acyltransferase_WSD1_C"/>
</dbReference>
<feature type="region of interest" description="Disordered" evidence="15">
    <location>
        <begin position="183"/>
        <end position="202"/>
    </location>
</feature>
<evidence type="ECO:0000256" key="7">
    <source>
        <dbReference type="ARBA" id="ARBA00022723"/>
    </source>
</evidence>
<dbReference type="FunFam" id="2.60.120.330:FF:000001">
    <property type="entry name" value="Protein SRG1"/>
    <property type="match status" value="1"/>
</dbReference>
<dbReference type="InterPro" id="IPR044861">
    <property type="entry name" value="IPNS-like_FE2OG_OXY"/>
</dbReference>
<dbReference type="Pfam" id="PF14226">
    <property type="entry name" value="DIOX_N"/>
    <property type="match status" value="1"/>
</dbReference>
<dbReference type="InterPro" id="IPR045034">
    <property type="entry name" value="O-acyltransferase_WSD1-like"/>
</dbReference>
<dbReference type="InterPro" id="IPR023213">
    <property type="entry name" value="CAT-like_dom_sf"/>
</dbReference>
<feature type="domain" description="Fe2OG dioxygenase" evidence="16">
    <location>
        <begin position="733"/>
        <end position="835"/>
    </location>
</feature>
<dbReference type="InterPro" id="IPR027443">
    <property type="entry name" value="IPNS-like_sf"/>
</dbReference>
<dbReference type="Pfam" id="PF03171">
    <property type="entry name" value="2OG-FeII_Oxy"/>
    <property type="match status" value="1"/>
</dbReference>
<evidence type="ECO:0000256" key="5">
    <source>
        <dbReference type="ARBA" id="ARBA00008056"/>
    </source>
</evidence>
<dbReference type="Proteomes" id="UP000243499">
    <property type="component" value="Chromosome 9"/>
</dbReference>
<dbReference type="SUPFAM" id="SSF52777">
    <property type="entry name" value="CoA-dependent acyltransferases"/>
    <property type="match status" value="1"/>
</dbReference>
<keyword evidence="6" id="KW-0808">Transferase</keyword>
<dbReference type="Pfam" id="PF03007">
    <property type="entry name" value="WS_DGAT_cat"/>
    <property type="match status" value="1"/>
</dbReference>
<dbReference type="Gene3D" id="2.60.120.330">
    <property type="entry name" value="B-lactam Antibiotic, Isopenicillin N Synthase, Chain"/>
    <property type="match status" value="1"/>
</dbReference>
<evidence type="ECO:0000256" key="4">
    <source>
        <dbReference type="ARBA" id="ARBA00005189"/>
    </source>
</evidence>
<comment type="similarity">
    <text evidence="5">Belongs to the iron/ascorbate-dependent oxidoreductase family.</text>
</comment>
<dbReference type="AlphaFoldDB" id="A0A2T8I4U3"/>
<comment type="pathway">
    <text evidence="3">Glycerolipid metabolism; triacylglycerol biosynthesis.</text>
</comment>
<keyword evidence="7" id="KW-0479">Metal-binding</keyword>
<evidence type="ECO:0000256" key="12">
    <source>
        <dbReference type="ARBA" id="ARBA00024360"/>
    </source>
</evidence>
<evidence type="ECO:0000256" key="11">
    <source>
        <dbReference type="ARBA" id="ARBA00023315"/>
    </source>
</evidence>
<protein>
    <recommendedName>
        <fullName evidence="16">Fe2OG dioxygenase domain-containing protein</fullName>
    </recommendedName>
</protein>
<dbReference type="InterPro" id="IPR004255">
    <property type="entry name" value="O-acyltransferase_WSD1_N"/>
</dbReference>
<reference evidence="17" key="1">
    <citation type="submission" date="2018-04" db="EMBL/GenBank/DDBJ databases">
        <title>WGS assembly of Panicum hallii.</title>
        <authorList>
            <person name="Lovell J."/>
            <person name="Jenkins J."/>
            <person name="Lowry D."/>
            <person name="Mamidi S."/>
            <person name="Sreedasyam A."/>
            <person name="Weng X."/>
            <person name="Barry K."/>
            <person name="Bonette J."/>
            <person name="Campitelli B."/>
            <person name="Daum C."/>
            <person name="Gordon S."/>
            <person name="Gould B."/>
            <person name="Lipzen A."/>
            <person name="Macqueen A."/>
            <person name="Palacio-Mejia J."/>
            <person name="Plott C."/>
            <person name="Shakirov E."/>
            <person name="Shu S."/>
            <person name="Yoshinaga Y."/>
            <person name="Zane M."/>
            <person name="Rokhsar D."/>
            <person name="Grimwood J."/>
            <person name="Schmutz J."/>
            <person name="Juenger T."/>
        </authorList>
    </citation>
    <scope>NUCLEOTIDE SEQUENCE [LARGE SCALE GENOMIC DNA]</scope>
    <source>
        <strain evidence="17">FIL2</strain>
    </source>
</reference>
<evidence type="ECO:0000256" key="2">
    <source>
        <dbReference type="ARBA" id="ARBA00004586"/>
    </source>
</evidence>
<dbReference type="Gene3D" id="3.30.559.10">
    <property type="entry name" value="Chloramphenicol acetyltransferase-like domain"/>
    <property type="match status" value="1"/>
</dbReference>
<evidence type="ECO:0000313" key="17">
    <source>
        <dbReference type="EMBL" id="PVH32680.1"/>
    </source>
</evidence>
<comment type="similarity">
    <text evidence="12">In the N-terminal section; belongs to the long-chain O-acyltransferase family.</text>
</comment>
<keyword evidence="8" id="KW-0256">Endoplasmic reticulum</keyword>
<accession>A0A2T8I4U3</accession>
<dbReference type="SUPFAM" id="SSF51197">
    <property type="entry name" value="Clavaminate synthase-like"/>
    <property type="match status" value="1"/>
</dbReference>
<comment type="catalytic activity">
    <reaction evidence="14">
        <text>an acyl-CoA + a 1,2-diacyl-sn-glycerol = a triacyl-sn-glycerol + CoA</text>
        <dbReference type="Rhea" id="RHEA:10868"/>
        <dbReference type="ChEBI" id="CHEBI:17815"/>
        <dbReference type="ChEBI" id="CHEBI:57287"/>
        <dbReference type="ChEBI" id="CHEBI:58342"/>
        <dbReference type="ChEBI" id="CHEBI:64615"/>
        <dbReference type="EC" id="2.3.1.20"/>
    </reaction>
</comment>
<comment type="subcellular location">
    <subcellularLocation>
        <location evidence="1">Cell membrane</location>
        <topology evidence="1">Single-pass membrane protein</topology>
    </subcellularLocation>
    <subcellularLocation>
        <location evidence="2">Endoplasmic reticulum membrane</location>
    </subcellularLocation>
</comment>
<dbReference type="GO" id="GO:0005886">
    <property type="term" value="C:plasma membrane"/>
    <property type="evidence" value="ECO:0007669"/>
    <property type="project" value="UniProtKB-SubCell"/>
</dbReference>
<dbReference type="PANTHER" id="PTHR31650">
    <property type="entry name" value="O-ACYLTRANSFERASE (WSD1-LIKE) FAMILY PROTEIN"/>
    <property type="match status" value="1"/>
</dbReference>
<organism evidence="17">
    <name type="scientific">Panicum hallii</name>
    <dbReference type="NCBI Taxonomy" id="206008"/>
    <lineage>
        <taxon>Eukaryota</taxon>
        <taxon>Viridiplantae</taxon>
        <taxon>Streptophyta</taxon>
        <taxon>Embryophyta</taxon>
        <taxon>Tracheophyta</taxon>
        <taxon>Spermatophyta</taxon>
        <taxon>Magnoliopsida</taxon>
        <taxon>Liliopsida</taxon>
        <taxon>Poales</taxon>
        <taxon>Poaceae</taxon>
        <taxon>PACMAD clade</taxon>
        <taxon>Panicoideae</taxon>
        <taxon>Panicodae</taxon>
        <taxon>Paniceae</taxon>
        <taxon>Panicinae</taxon>
        <taxon>Panicum</taxon>
        <taxon>Panicum sect. Panicum</taxon>
    </lineage>
</organism>
<dbReference type="PROSITE" id="PS51471">
    <property type="entry name" value="FE2OG_OXY"/>
    <property type="match status" value="1"/>
</dbReference>
<comment type="catalytic activity">
    <reaction evidence="13">
        <text>a long chain fatty alcohol + a fatty acyl-CoA = a long-chain alcohol wax ester + CoA</text>
        <dbReference type="Rhea" id="RHEA:38443"/>
        <dbReference type="ChEBI" id="CHEBI:17135"/>
        <dbReference type="ChEBI" id="CHEBI:57287"/>
        <dbReference type="ChEBI" id="CHEBI:77636"/>
        <dbReference type="ChEBI" id="CHEBI:235323"/>
        <dbReference type="EC" id="2.3.1.75"/>
    </reaction>
</comment>
<feature type="region of interest" description="Disordered" evidence="15">
    <location>
        <begin position="1"/>
        <end position="40"/>
    </location>
</feature>
<dbReference type="GO" id="GO:0005789">
    <property type="term" value="C:endoplasmic reticulum membrane"/>
    <property type="evidence" value="ECO:0007669"/>
    <property type="project" value="UniProtKB-SubCell"/>
</dbReference>
<evidence type="ECO:0000256" key="15">
    <source>
        <dbReference type="SAM" id="MobiDB-lite"/>
    </source>
</evidence>
<evidence type="ECO:0000256" key="1">
    <source>
        <dbReference type="ARBA" id="ARBA00004162"/>
    </source>
</evidence>
<dbReference type="UniPathway" id="UPA00282"/>
<evidence type="ECO:0000259" key="16">
    <source>
        <dbReference type="PROSITE" id="PS51471"/>
    </source>
</evidence>
<dbReference type="GO" id="GO:0016491">
    <property type="term" value="F:oxidoreductase activity"/>
    <property type="evidence" value="ECO:0007669"/>
    <property type="project" value="UniProtKB-KW"/>
</dbReference>
<evidence type="ECO:0000256" key="8">
    <source>
        <dbReference type="ARBA" id="ARBA00022824"/>
    </source>
</evidence>